<keyword evidence="8" id="KW-0460">Magnesium</keyword>
<reference evidence="14 15" key="1">
    <citation type="submission" date="2012-11" db="EMBL/GenBank/DDBJ databases">
        <title>Whole genome sequence of Acidocella aminolytica 101 = DSM 11237.</title>
        <authorList>
            <person name="Azuma Y."/>
            <person name="Higashiura N."/>
            <person name="Hirakawa H."/>
            <person name="Matsushita K."/>
        </authorList>
    </citation>
    <scope>NUCLEOTIDE SEQUENCE [LARGE SCALE GENOMIC DNA]</scope>
    <source>
        <strain evidence="15">101 / DSM 11237</strain>
    </source>
</reference>
<dbReference type="NCBIfam" id="TIGR01494">
    <property type="entry name" value="ATPase_P-type"/>
    <property type="match status" value="2"/>
</dbReference>
<dbReference type="InterPro" id="IPR023214">
    <property type="entry name" value="HAD_sf"/>
</dbReference>
<dbReference type="InterPro" id="IPR023298">
    <property type="entry name" value="ATPase_P-typ_TM_dom_sf"/>
</dbReference>
<dbReference type="GO" id="GO:0046872">
    <property type="term" value="F:metal ion binding"/>
    <property type="evidence" value="ECO:0007669"/>
    <property type="project" value="UniProtKB-KW"/>
</dbReference>
<dbReference type="InterPro" id="IPR023299">
    <property type="entry name" value="ATPase_P-typ_cyto_dom_N"/>
</dbReference>
<evidence type="ECO:0000256" key="5">
    <source>
        <dbReference type="ARBA" id="ARBA00022723"/>
    </source>
</evidence>
<feature type="transmembrane region" description="Helical" evidence="12">
    <location>
        <begin position="248"/>
        <end position="273"/>
    </location>
</feature>
<dbReference type="GO" id="GO:0016887">
    <property type="term" value="F:ATP hydrolysis activity"/>
    <property type="evidence" value="ECO:0007669"/>
    <property type="project" value="InterPro"/>
</dbReference>
<evidence type="ECO:0000256" key="7">
    <source>
        <dbReference type="ARBA" id="ARBA00022840"/>
    </source>
</evidence>
<keyword evidence="5" id="KW-0479">Metal-binding</keyword>
<evidence type="ECO:0000256" key="9">
    <source>
        <dbReference type="ARBA" id="ARBA00022967"/>
    </source>
</evidence>
<evidence type="ECO:0000256" key="6">
    <source>
        <dbReference type="ARBA" id="ARBA00022741"/>
    </source>
</evidence>
<keyword evidence="7" id="KW-0067">ATP-binding</keyword>
<evidence type="ECO:0000259" key="13">
    <source>
        <dbReference type="SMART" id="SM00831"/>
    </source>
</evidence>
<dbReference type="FunFam" id="2.70.150.10:FF:000042">
    <property type="entry name" value="Plasma membrane ATPase"/>
    <property type="match status" value="1"/>
</dbReference>
<evidence type="ECO:0000256" key="11">
    <source>
        <dbReference type="ARBA" id="ARBA00023136"/>
    </source>
</evidence>
<dbReference type="Pfam" id="PF00702">
    <property type="entry name" value="Hydrolase"/>
    <property type="match status" value="1"/>
</dbReference>
<evidence type="ECO:0000256" key="2">
    <source>
        <dbReference type="ARBA" id="ARBA00008804"/>
    </source>
</evidence>
<proteinExistence type="inferred from homology"/>
<dbReference type="Gene3D" id="3.40.50.1000">
    <property type="entry name" value="HAD superfamily/HAD-like"/>
    <property type="match status" value="1"/>
</dbReference>
<sequence>MLENSPATPSNLPMGLSSAEAGRLLAEHGPNEVAEPRRNPLTALLGNFWAPVPWMLEAAVLLQALTGAYLEAAVIAGLLLFNAALSFAQGRRADTALAALKSRLALTASVRRDGAWLTLPAREIVPGDLVKLSLGAIVPADVRLASGNVLLDQSMITGESLPIDAGIGAISYAGSMVRRGEAQALVIATGARTYSGRAAELVRIAHGPSAEQSAILRVVRNLAVFNGFVLLLMIGYAREHDMPVTHLIALTLTVILATVPVALPATFTLATALGAQSLARRGVLPTRLSAVHEAAAMDVLCADKTGTLTQNQLHVSAVRAFGSDSMVSVLALAAATSSEGGKDAVDSAIRLAAHESGAAPLPIRRFVPFDPARKASEALIWQDGAEWVVMKGAYSALAAVTTVPPEAARMTDELAADGNRVLAVACGPMGALHIAGLVALSDSPRDDAAPLITELVNLGVATVMVTGDAAATAETIAHAVGIDGNICPAGSIPTQVAPDDYAVFAGVFPEDKFRLVKAFQKGGHTVGMCGDGANDAPALRQAQIGIAVATATDVAKAAAGLVLTEPGLGGIVTAIKEGRATFQRILTYTMNALLRKVELVLFLAAGLLMTGHAVLTPMLMVLLLVVNDFLTMSLTTDRAHPSPRPELWRIGPVSAAAVLLGLVKLVFLIGVLAFGHFELNLEIEPLRTLAFFTMVIDAQITVYTVRERRRMWSSMPGGWVLASSALDISIGTLVALTGWLTPPLNALLLMEIAGAAALFAILFDALKAPLFKWLGIA</sequence>
<dbReference type="PRINTS" id="PR00120">
    <property type="entry name" value="HATPASE"/>
</dbReference>
<comment type="caution">
    <text evidence="14">The sequence shown here is derived from an EMBL/GenBank/DDBJ whole genome shotgun (WGS) entry which is preliminary data.</text>
</comment>
<dbReference type="AlphaFoldDB" id="A0A0D6PK92"/>
<dbReference type="Gene3D" id="3.40.1110.10">
    <property type="entry name" value="Calcium-transporting ATPase, cytoplasmic domain N"/>
    <property type="match status" value="1"/>
</dbReference>
<dbReference type="STRING" id="1120923.SAMN02746095_02542"/>
<dbReference type="SFLD" id="SFLDF00027">
    <property type="entry name" value="p-type_atpase"/>
    <property type="match status" value="1"/>
</dbReference>
<evidence type="ECO:0000256" key="4">
    <source>
        <dbReference type="ARBA" id="ARBA00022692"/>
    </source>
</evidence>
<dbReference type="PROSITE" id="PS00154">
    <property type="entry name" value="ATPASE_E1_E2"/>
    <property type="match status" value="1"/>
</dbReference>
<dbReference type="GO" id="GO:0016020">
    <property type="term" value="C:membrane"/>
    <property type="evidence" value="ECO:0007669"/>
    <property type="project" value="UniProtKB-SubCell"/>
</dbReference>
<comment type="similarity">
    <text evidence="2">Belongs to the cation transport ATPase (P-type) (TC 3.A.3) family. Type IIIA subfamily.</text>
</comment>
<dbReference type="Proteomes" id="UP000032668">
    <property type="component" value="Unassembled WGS sequence"/>
</dbReference>
<dbReference type="SFLD" id="SFLDG00002">
    <property type="entry name" value="C1.7:_P-type_atpase_like"/>
    <property type="match status" value="1"/>
</dbReference>
<name>A0A0D6PK92_9PROT</name>
<feature type="domain" description="Cation-transporting P-type ATPase N-terminal" evidence="13">
    <location>
        <begin position="8"/>
        <end position="68"/>
    </location>
</feature>
<keyword evidence="9" id="KW-1278">Translocase</keyword>
<feature type="transmembrane region" description="Helical" evidence="12">
    <location>
        <begin position="647"/>
        <end position="674"/>
    </location>
</feature>
<feature type="transmembrane region" description="Helical" evidence="12">
    <location>
        <begin position="218"/>
        <end position="236"/>
    </location>
</feature>
<evidence type="ECO:0000313" key="15">
    <source>
        <dbReference type="Proteomes" id="UP000032668"/>
    </source>
</evidence>
<evidence type="ECO:0000256" key="1">
    <source>
        <dbReference type="ARBA" id="ARBA00004141"/>
    </source>
</evidence>
<evidence type="ECO:0000313" key="14">
    <source>
        <dbReference type="EMBL" id="GAN82230.1"/>
    </source>
</evidence>
<dbReference type="SUPFAM" id="SSF56784">
    <property type="entry name" value="HAD-like"/>
    <property type="match status" value="1"/>
</dbReference>
<accession>A0A0D6PK92</accession>
<evidence type="ECO:0000256" key="10">
    <source>
        <dbReference type="ARBA" id="ARBA00022989"/>
    </source>
</evidence>
<evidence type="ECO:0000256" key="3">
    <source>
        <dbReference type="ARBA" id="ARBA00022553"/>
    </source>
</evidence>
<keyword evidence="15" id="KW-1185">Reference proteome</keyword>
<dbReference type="SUPFAM" id="SSF81653">
    <property type="entry name" value="Calcium ATPase, transduction domain A"/>
    <property type="match status" value="1"/>
</dbReference>
<dbReference type="RefSeq" id="WP_048880621.1">
    <property type="nucleotide sequence ID" value="NZ_BANC01000183.1"/>
</dbReference>
<dbReference type="Gene3D" id="1.20.1110.10">
    <property type="entry name" value="Calcium-transporting ATPase, transmembrane domain"/>
    <property type="match status" value="1"/>
</dbReference>
<feature type="transmembrane region" description="Helical" evidence="12">
    <location>
        <begin position="717"/>
        <end position="740"/>
    </location>
</feature>
<dbReference type="Gene3D" id="2.70.150.10">
    <property type="entry name" value="Calcium-transporting ATPase, cytoplasmic transduction domain A"/>
    <property type="match status" value="1"/>
</dbReference>
<dbReference type="InterPro" id="IPR004014">
    <property type="entry name" value="ATPase_P-typ_cation-transptr_N"/>
</dbReference>
<dbReference type="SUPFAM" id="SSF81665">
    <property type="entry name" value="Calcium ATPase, transmembrane domain M"/>
    <property type="match status" value="1"/>
</dbReference>
<dbReference type="Pfam" id="PF00690">
    <property type="entry name" value="Cation_ATPase_N"/>
    <property type="match status" value="1"/>
</dbReference>
<protein>
    <submittedName>
        <fullName evidence="14">Cation transporter ATPase</fullName>
    </submittedName>
</protein>
<dbReference type="InterPro" id="IPR059000">
    <property type="entry name" value="ATPase_P-type_domA"/>
</dbReference>
<dbReference type="OrthoDB" id="391538at2"/>
<dbReference type="PANTHER" id="PTHR42861">
    <property type="entry name" value="CALCIUM-TRANSPORTING ATPASE"/>
    <property type="match status" value="1"/>
</dbReference>
<dbReference type="InterPro" id="IPR044492">
    <property type="entry name" value="P_typ_ATPase_HD_dom"/>
</dbReference>
<keyword evidence="11 12" id="KW-0472">Membrane</keyword>
<dbReference type="FunFam" id="3.40.50.1000:FF:000211">
    <property type="entry name" value="Plasma membrane ATPase"/>
    <property type="match status" value="1"/>
</dbReference>
<keyword evidence="3" id="KW-0597">Phosphoprotein</keyword>
<dbReference type="GO" id="GO:0015662">
    <property type="term" value="F:P-type ion transporter activity"/>
    <property type="evidence" value="ECO:0007669"/>
    <property type="project" value="UniProtKB-ARBA"/>
</dbReference>
<dbReference type="EMBL" id="BANC01000183">
    <property type="protein sequence ID" value="GAN82230.1"/>
    <property type="molecule type" value="Genomic_DNA"/>
</dbReference>
<dbReference type="Pfam" id="PF00122">
    <property type="entry name" value="E1-E2_ATPase"/>
    <property type="match status" value="1"/>
</dbReference>
<dbReference type="GO" id="GO:0005524">
    <property type="term" value="F:ATP binding"/>
    <property type="evidence" value="ECO:0007669"/>
    <property type="project" value="UniProtKB-KW"/>
</dbReference>
<dbReference type="InterPro" id="IPR036412">
    <property type="entry name" value="HAD-like_sf"/>
</dbReference>
<gene>
    <name evidence="14" type="ORF">Aam_186_006</name>
</gene>
<evidence type="ECO:0000256" key="12">
    <source>
        <dbReference type="SAM" id="Phobius"/>
    </source>
</evidence>
<comment type="subcellular location">
    <subcellularLocation>
        <location evidence="1">Membrane</location>
        <topology evidence="1">Multi-pass membrane protein</topology>
    </subcellularLocation>
</comment>
<dbReference type="InterPro" id="IPR001757">
    <property type="entry name" value="P_typ_ATPase"/>
</dbReference>
<dbReference type="PRINTS" id="PR00119">
    <property type="entry name" value="CATATPASE"/>
</dbReference>
<dbReference type="SMART" id="SM00831">
    <property type="entry name" value="Cation_ATPase_N"/>
    <property type="match status" value="1"/>
</dbReference>
<dbReference type="InterPro" id="IPR008250">
    <property type="entry name" value="ATPase_P-typ_transduc_dom_A_sf"/>
</dbReference>
<evidence type="ECO:0000256" key="8">
    <source>
        <dbReference type="ARBA" id="ARBA00022842"/>
    </source>
</evidence>
<feature type="transmembrane region" description="Helical" evidence="12">
    <location>
        <begin position="58"/>
        <end position="81"/>
    </location>
</feature>
<keyword evidence="4 12" id="KW-0812">Transmembrane</keyword>
<feature type="transmembrane region" description="Helical" evidence="12">
    <location>
        <begin position="746"/>
        <end position="766"/>
    </location>
</feature>
<organism evidence="14 15">
    <name type="scientific">Acidocella aminolytica 101 = DSM 11237</name>
    <dbReference type="NCBI Taxonomy" id="1120923"/>
    <lineage>
        <taxon>Bacteria</taxon>
        <taxon>Pseudomonadati</taxon>
        <taxon>Pseudomonadota</taxon>
        <taxon>Alphaproteobacteria</taxon>
        <taxon>Acetobacterales</taxon>
        <taxon>Acidocellaceae</taxon>
        <taxon>Acidocella</taxon>
    </lineage>
</organism>
<dbReference type="SFLD" id="SFLDS00003">
    <property type="entry name" value="Haloacid_Dehalogenase"/>
    <property type="match status" value="1"/>
</dbReference>
<keyword evidence="10 12" id="KW-1133">Transmembrane helix</keyword>
<dbReference type="InterPro" id="IPR018303">
    <property type="entry name" value="ATPase_P-typ_P_site"/>
</dbReference>
<keyword evidence="6" id="KW-0547">Nucleotide-binding</keyword>